<dbReference type="RefSeq" id="WP_127802378.1">
    <property type="nucleotide sequence ID" value="NZ_SACY01000001.1"/>
</dbReference>
<evidence type="ECO:0000256" key="2">
    <source>
        <dbReference type="ARBA" id="ARBA00002631"/>
    </source>
</evidence>
<dbReference type="EC" id="3.2.2.27" evidence="4 9"/>
<feature type="active site" description="Proton acceptor" evidence="9 10">
    <location>
        <position position="73"/>
    </location>
</feature>
<name>A0A437PX33_9BACT</name>
<dbReference type="Gene3D" id="3.40.470.10">
    <property type="entry name" value="Uracil-DNA glycosylase-like domain"/>
    <property type="match status" value="1"/>
</dbReference>
<dbReference type="NCBIfam" id="NF003589">
    <property type="entry name" value="PRK05254.1-2"/>
    <property type="match status" value="1"/>
</dbReference>
<proteinExistence type="inferred from homology"/>
<dbReference type="GO" id="GO:0005737">
    <property type="term" value="C:cytoplasm"/>
    <property type="evidence" value="ECO:0007669"/>
    <property type="project" value="UniProtKB-SubCell"/>
</dbReference>
<dbReference type="Pfam" id="PF03167">
    <property type="entry name" value="UDG"/>
    <property type="match status" value="1"/>
</dbReference>
<keyword evidence="13" id="KW-0326">Glycosidase</keyword>
<dbReference type="InterPro" id="IPR002043">
    <property type="entry name" value="UDG_fam1"/>
</dbReference>
<dbReference type="GO" id="GO:0004844">
    <property type="term" value="F:uracil DNA N-glycosylase activity"/>
    <property type="evidence" value="ECO:0007669"/>
    <property type="project" value="UniProtKB-UniRule"/>
</dbReference>
<dbReference type="PROSITE" id="PS00130">
    <property type="entry name" value="U_DNA_GLYCOSYLASE"/>
    <property type="match status" value="1"/>
</dbReference>
<comment type="function">
    <text evidence="2 9 11">Excises uracil residues from the DNA which can arise as a result of misincorporation of dUMP residues by DNA polymerase or due to deamination of cytosine.</text>
</comment>
<comment type="caution">
    <text evidence="13">The sequence shown here is derived from an EMBL/GenBank/DDBJ whole genome shotgun (WGS) entry which is preliminary data.</text>
</comment>
<dbReference type="CDD" id="cd10027">
    <property type="entry name" value="UDG-F1-like"/>
    <property type="match status" value="1"/>
</dbReference>
<sequence>MNSINTTKLQDLFTNDWKNVLLPLSLNAFWDSLNTILQVEIDKYIIYPPIEKIFNAFNLCSFHETKVVIIGQDPYHQKGQAEGLSFSVAEGVAFPPSLKNIFKEIDLEYNQINFRPSGSLVNWAKQGVLLLNACLTVRESEPNSHVNLGWQELTKNAVQVLSDRKENLVFLLWGNFAHKFENLIDAQKHLIIKTAHPSPLGANKGGWFGSNCFKNANEYLEKNNINPIDWNI</sequence>
<dbReference type="NCBIfam" id="NF003588">
    <property type="entry name" value="PRK05254.1-1"/>
    <property type="match status" value="1"/>
</dbReference>
<dbReference type="Proteomes" id="UP000282832">
    <property type="component" value="Unassembled WGS sequence"/>
</dbReference>
<dbReference type="PANTHER" id="PTHR11264">
    <property type="entry name" value="URACIL-DNA GLYCOSYLASE"/>
    <property type="match status" value="1"/>
</dbReference>
<dbReference type="InterPro" id="IPR005122">
    <property type="entry name" value="Uracil-DNA_glycosylase-like"/>
</dbReference>
<comment type="catalytic activity">
    <reaction evidence="1 9 11">
        <text>Hydrolyzes single-stranded DNA or mismatched double-stranded DNA and polynucleotides, releasing free uracil.</text>
        <dbReference type="EC" id="3.2.2.27"/>
    </reaction>
</comment>
<keyword evidence="9" id="KW-0963">Cytoplasm</keyword>
<dbReference type="SMART" id="SM00987">
    <property type="entry name" value="UreE_C"/>
    <property type="match status" value="1"/>
</dbReference>
<dbReference type="NCBIfam" id="TIGR00628">
    <property type="entry name" value="ung"/>
    <property type="match status" value="1"/>
</dbReference>
<evidence type="ECO:0000256" key="7">
    <source>
        <dbReference type="ARBA" id="ARBA00022801"/>
    </source>
</evidence>
<comment type="similarity">
    <text evidence="3 9 11">Belongs to the uracil-DNA glycosylase (UDG) superfamily. UNG family.</text>
</comment>
<evidence type="ECO:0000256" key="4">
    <source>
        <dbReference type="ARBA" id="ARBA00012030"/>
    </source>
</evidence>
<evidence type="ECO:0000256" key="5">
    <source>
        <dbReference type="ARBA" id="ARBA00018429"/>
    </source>
</evidence>
<evidence type="ECO:0000313" key="14">
    <source>
        <dbReference type="Proteomes" id="UP000282832"/>
    </source>
</evidence>
<dbReference type="InterPro" id="IPR036895">
    <property type="entry name" value="Uracil-DNA_glycosylase-like_sf"/>
</dbReference>
<evidence type="ECO:0000256" key="1">
    <source>
        <dbReference type="ARBA" id="ARBA00001400"/>
    </source>
</evidence>
<dbReference type="EMBL" id="SACY01000001">
    <property type="protein sequence ID" value="RVU26827.1"/>
    <property type="molecule type" value="Genomic_DNA"/>
</dbReference>
<dbReference type="SUPFAM" id="SSF52141">
    <property type="entry name" value="Uracil-DNA glycosylase-like"/>
    <property type="match status" value="1"/>
</dbReference>
<gene>
    <name evidence="9" type="primary">ung</name>
    <name evidence="13" type="ORF">EOJ36_02190</name>
</gene>
<keyword evidence="7 9" id="KW-0378">Hydrolase</keyword>
<dbReference type="SMART" id="SM00986">
    <property type="entry name" value="UDG"/>
    <property type="match status" value="1"/>
</dbReference>
<dbReference type="InterPro" id="IPR018085">
    <property type="entry name" value="Ura-DNA_Glyclase_AS"/>
</dbReference>
<dbReference type="PANTHER" id="PTHR11264:SF0">
    <property type="entry name" value="URACIL-DNA GLYCOSYLASE"/>
    <property type="match status" value="1"/>
</dbReference>
<accession>A0A437PX33</accession>
<evidence type="ECO:0000313" key="13">
    <source>
        <dbReference type="EMBL" id="RVU26827.1"/>
    </source>
</evidence>
<evidence type="ECO:0000256" key="9">
    <source>
        <dbReference type="HAMAP-Rule" id="MF_00148"/>
    </source>
</evidence>
<protein>
    <recommendedName>
        <fullName evidence="5 9">Uracil-DNA glycosylase</fullName>
        <shortName evidence="9">UDG</shortName>
        <ecNumber evidence="4 9">3.2.2.27</ecNumber>
    </recommendedName>
</protein>
<keyword evidence="6 9" id="KW-0227">DNA damage</keyword>
<feature type="domain" description="Uracil-DNA glycosylase-like" evidence="12">
    <location>
        <begin position="58"/>
        <end position="220"/>
    </location>
</feature>
<dbReference type="HAMAP" id="MF_00148">
    <property type="entry name" value="UDG"/>
    <property type="match status" value="1"/>
</dbReference>
<dbReference type="GO" id="GO:0097510">
    <property type="term" value="P:base-excision repair, AP site formation via deaminated base removal"/>
    <property type="evidence" value="ECO:0007669"/>
    <property type="project" value="TreeGrafter"/>
</dbReference>
<reference evidence="13 14" key="1">
    <citation type="submission" date="2019-01" db="EMBL/GenBank/DDBJ databases">
        <authorList>
            <person name="Chen W.-M."/>
        </authorList>
    </citation>
    <scope>NUCLEOTIDE SEQUENCE [LARGE SCALE GENOMIC DNA]</scope>
    <source>
        <strain evidence="13 14">FSY-15</strain>
    </source>
</reference>
<organism evidence="13 14">
    <name type="scientific">Sandaracinomonas limnophila</name>
    <dbReference type="NCBI Taxonomy" id="1862386"/>
    <lineage>
        <taxon>Bacteria</taxon>
        <taxon>Pseudomonadati</taxon>
        <taxon>Bacteroidota</taxon>
        <taxon>Cytophagia</taxon>
        <taxon>Cytophagales</taxon>
        <taxon>Flectobacillaceae</taxon>
        <taxon>Sandaracinomonas</taxon>
    </lineage>
</organism>
<dbReference type="OrthoDB" id="9804372at2"/>
<dbReference type="AlphaFoldDB" id="A0A437PX33"/>
<comment type="subcellular location">
    <subcellularLocation>
        <location evidence="9">Cytoplasm</location>
    </subcellularLocation>
</comment>
<dbReference type="NCBIfam" id="NF003592">
    <property type="entry name" value="PRK05254.1-5"/>
    <property type="match status" value="1"/>
</dbReference>
<evidence type="ECO:0000256" key="10">
    <source>
        <dbReference type="PROSITE-ProRule" id="PRU10072"/>
    </source>
</evidence>
<evidence type="ECO:0000256" key="6">
    <source>
        <dbReference type="ARBA" id="ARBA00022763"/>
    </source>
</evidence>
<evidence type="ECO:0000256" key="11">
    <source>
        <dbReference type="RuleBase" id="RU003780"/>
    </source>
</evidence>
<evidence type="ECO:0000259" key="12">
    <source>
        <dbReference type="SMART" id="SM00986"/>
    </source>
</evidence>
<evidence type="ECO:0000256" key="3">
    <source>
        <dbReference type="ARBA" id="ARBA00008184"/>
    </source>
</evidence>
<evidence type="ECO:0000256" key="8">
    <source>
        <dbReference type="ARBA" id="ARBA00023204"/>
    </source>
</evidence>
<keyword evidence="8 9" id="KW-0234">DNA repair</keyword>
<keyword evidence="14" id="KW-1185">Reference proteome</keyword>